<feature type="domain" description="HTH cro/C1-type" evidence="2">
    <location>
        <begin position="12"/>
        <end position="62"/>
    </location>
</feature>
<organism evidence="3 4">
    <name type="scientific">Flavobacterium muglaense</name>
    <dbReference type="NCBI Taxonomy" id="2764716"/>
    <lineage>
        <taxon>Bacteria</taxon>
        <taxon>Pseudomonadati</taxon>
        <taxon>Bacteroidota</taxon>
        <taxon>Flavobacteriia</taxon>
        <taxon>Flavobacteriales</taxon>
        <taxon>Flavobacteriaceae</taxon>
        <taxon>Flavobacterium</taxon>
    </lineage>
</organism>
<evidence type="ECO:0000313" key="4">
    <source>
        <dbReference type="Proteomes" id="UP000641454"/>
    </source>
</evidence>
<keyword evidence="1" id="KW-0812">Transmembrane</keyword>
<dbReference type="SUPFAM" id="SSF47413">
    <property type="entry name" value="lambda repressor-like DNA-binding domains"/>
    <property type="match status" value="1"/>
</dbReference>
<accession>A0A923MXA4</accession>
<gene>
    <name evidence="3" type="ORF">H8R25_06185</name>
</gene>
<dbReference type="Pfam" id="PF01381">
    <property type="entry name" value="HTH_3"/>
    <property type="match status" value="1"/>
</dbReference>
<dbReference type="InterPro" id="IPR001387">
    <property type="entry name" value="Cro/C1-type_HTH"/>
</dbReference>
<dbReference type="InterPro" id="IPR010982">
    <property type="entry name" value="Lambda_DNA-bd_dom_sf"/>
</dbReference>
<dbReference type="SMART" id="SM00530">
    <property type="entry name" value="HTH_XRE"/>
    <property type="match status" value="1"/>
</dbReference>
<feature type="transmembrane region" description="Helical" evidence="1">
    <location>
        <begin position="77"/>
        <end position="99"/>
    </location>
</feature>
<dbReference type="CDD" id="cd00093">
    <property type="entry name" value="HTH_XRE"/>
    <property type="match status" value="1"/>
</dbReference>
<proteinExistence type="predicted"/>
<dbReference type="Gene3D" id="1.10.260.40">
    <property type="entry name" value="lambda repressor-like DNA-binding domains"/>
    <property type="match status" value="1"/>
</dbReference>
<dbReference type="Proteomes" id="UP000641454">
    <property type="component" value="Unassembled WGS sequence"/>
</dbReference>
<evidence type="ECO:0000256" key="1">
    <source>
        <dbReference type="SAM" id="Phobius"/>
    </source>
</evidence>
<dbReference type="RefSeq" id="WP_187017690.1">
    <property type="nucleotide sequence ID" value="NZ_JACRUK010000009.1"/>
</dbReference>
<comment type="caution">
    <text evidence="3">The sequence shown here is derived from an EMBL/GenBank/DDBJ whole genome shotgun (WGS) entry which is preliminary data.</text>
</comment>
<dbReference type="EMBL" id="JACRUL010000009">
    <property type="protein sequence ID" value="MBC5844023.1"/>
    <property type="molecule type" value="Genomic_DNA"/>
</dbReference>
<keyword evidence="1" id="KW-0472">Membrane</keyword>
<dbReference type="AlphaFoldDB" id="A0A923MXA4"/>
<keyword evidence="4" id="KW-1185">Reference proteome</keyword>
<sequence length="174" mass="19588">MNHIAKKIFETRKSRGLSQEDLAELSKVNLRTIQRIENNENEPRGKTLNLVCNAIEIHIEDFQSQYSTLKVKKHESAINNIFLVVLNIILVCITNYLVLDTESNINSKIGAFLLSFFIPMFITYKTQNLSGTDRIIKFGSGYILDLLMAFIILGIPQAIATTLTPCLLLSVATL</sequence>
<feature type="transmembrane region" description="Helical" evidence="1">
    <location>
        <begin position="105"/>
        <end position="124"/>
    </location>
</feature>
<name>A0A923MXA4_9FLAO</name>
<evidence type="ECO:0000313" key="3">
    <source>
        <dbReference type="EMBL" id="MBC5844023.1"/>
    </source>
</evidence>
<protein>
    <submittedName>
        <fullName evidence="3">Helix-turn-helix transcriptional regulator</fullName>
    </submittedName>
</protein>
<feature type="transmembrane region" description="Helical" evidence="1">
    <location>
        <begin position="144"/>
        <end position="172"/>
    </location>
</feature>
<dbReference type="GO" id="GO:0003677">
    <property type="term" value="F:DNA binding"/>
    <property type="evidence" value="ECO:0007669"/>
    <property type="project" value="InterPro"/>
</dbReference>
<dbReference type="PROSITE" id="PS50943">
    <property type="entry name" value="HTH_CROC1"/>
    <property type="match status" value="1"/>
</dbReference>
<keyword evidence="1" id="KW-1133">Transmembrane helix</keyword>
<reference evidence="3 4" key="1">
    <citation type="submission" date="2020-08" db="EMBL/GenBank/DDBJ databases">
        <title>Description of novel Flavobacterium F-392 isolate.</title>
        <authorList>
            <person name="Saticioglu I.B."/>
            <person name="Duman M."/>
            <person name="Altun S."/>
        </authorList>
    </citation>
    <scope>NUCLEOTIDE SEQUENCE [LARGE SCALE GENOMIC DNA]</scope>
    <source>
        <strain evidence="3 4">F-392</strain>
    </source>
</reference>
<evidence type="ECO:0000259" key="2">
    <source>
        <dbReference type="PROSITE" id="PS50943"/>
    </source>
</evidence>